<evidence type="ECO:0000256" key="4">
    <source>
        <dbReference type="ARBA" id="ARBA00023136"/>
    </source>
</evidence>
<feature type="transmembrane region" description="Helical" evidence="6">
    <location>
        <begin position="255"/>
        <end position="274"/>
    </location>
</feature>
<keyword evidence="2 6" id="KW-0812">Transmembrane</keyword>
<organism evidence="7 8">
    <name type="scientific">Porites evermanni</name>
    <dbReference type="NCBI Taxonomy" id="104178"/>
    <lineage>
        <taxon>Eukaryota</taxon>
        <taxon>Metazoa</taxon>
        <taxon>Cnidaria</taxon>
        <taxon>Anthozoa</taxon>
        <taxon>Hexacorallia</taxon>
        <taxon>Scleractinia</taxon>
        <taxon>Fungiina</taxon>
        <taxon>Poritidae</taxon>
        <taxon>Porites</taxon>
    </lineage>
</organism>
<comment type="subcellular location">
    <subcellularLocation>
        <location evidence="1">Membrane</location>
        <topology evidence="1">Multi-pass membrane protein</topology>
    </subcellularLocation>
</comment>
<sequence>MQIKILKVTSSVEPRDLRHELKRAQQLEDSIKNGSIHAMAANPGYSTGKEQPYPTQQPMTQYPPSQFGGYPPPSNQNAYPPPVETVPALNPAFPPPPAYDAAVGKPAGAVPSPYGPNYPYGPQYQSQPTPPSYTTSSDVEYQGAAFHDRIISFDDKTIRLGFIRRVFAILMLQLLTTVGAICLFVFHKGVKDFVQDNWGMYISAYVVFIVLYIVLVCCEGVRRSYPANVIMLTLFTISLSYLVGVISSFHSTNIVLIMMGVTTLVCASVMIFACQTKYDFTTWGGVLFCAALAIFFLSIFTPMWLALNTTAGKIIIGGLLALVFVAFLAYDVQLVMGGRKYELSPEEYIFASLILYMDIIKIFLLLLAIFGRGSN</sequence>
<accession>A0ABN8RL73</accession>
<feature type="transmembrane region" description="Helical" evidence="6">
    <location>
        <begin position="313"/>
        <end position="336"/>
    </location>
</feature>
<feature type="transmembrane region" description="Helical" evidence="6">
    <location>
        <begin position="348"/>
        <end position="370"/>
    </location>
</feature>
<protein>
    <submittedName>
        <fullName evidence="7">Uncharacterized protein</fullName>
    </submittedName>
</protein>
<feature type="transmembrane region" description="Helical" evidence="6">
    <location>
        <begin position="198"/>
        <end position="217"/>
    </location>
</feature>
<feature type="transmembrane region" description="Helical" evidence="6">
    <location>
        <begin position="286"/>
        <end position="307"/>
    </location>
</feature>
<evidence type="ECO:0000313" key="7">
    <source>
        <dbReference type="EMBL" id="CAH3179027.1"/>
    </source>
</evidence>
<proteinExistence type="predicted"/>
<dbReference type="Pfam" id="PF01027">
    <property type="entry name" value="Bax1-I"/>
    <property type="match status" value="1"/>
</dbReference>
<evidence type="ECO:0000256" key="1">
    <source>
        <dbReference type="ARBA" id="ARBA00004141"/>
    </source>
</evidence>
<dbReference type="PANTHER" id="PTHR23291:SF127">
    <property type="entry name" value="PROTEIN LIFEGUARD 1-LIKE"/>
    <property type="match status" value="1"/>
</dbReference>
<feature type="compositionally biased region" description="Pro residues" evidence="5">
    <location>
        <begin position="70"/>
        <end position="84"/>
    </location>
</feature>
<evidence type="ECO:0000256" key="6">
    <source>
        <dbReference type="SAM" id="Phobius"/>
    </source>
</evidence>
<feature type="region of interest" description="Disordered" evidence="5">
    <location>
        <begin position="38"/>
        <end position="87"/>
    </location>
</feature>
<feature type="compositionally biased region" description="Low complexity" evidence="5">
    <location>
        <begin position="51"/>
        <end position="66"/>
    </location>
</feature>
<keyword evidence="8" id="KW-1185">Reference proteome</keyword>
<reference evidence="7 8" key="1">
    <citation type="submission" date="2022-05" db="EMBL/GenBank/DDBJ databases">
        <authorList>
            <consortium name="Genoscope - CEA"/>
            <person name="William W."/>
        </authorList>
    </citation>
    <scope>NUCLEOTIDE SEQUENCE [LARGE SCALE GENOMIC DNA]</scope>
</reference>
<dbReference type="PANTHER" id="PTHR23291">
    <property type="entry name" value="BAX INHIBITOR-RELATED"/>
    <property type="match status" value="1"/>
</dbReference>
<name>A0ABN8RL73_9CNID</name>
<evidence type="ECO:0000256" key="3">
    <source>
        <dbReference type="ARBA" id="ARBA00022989"/>
    </source>
</evidence>
<keyword evidence="4 6" id="KW-0472">Membrane</keyword>
<gene>
    <name evidence="7" type="ORF">PEVE_00012093</name>
</gene>
<feature type="transmembrane region" description="Helical" evidence="6">
    <location>
        <begin position="166"/>
        <end position="186"/>
    </location>
</feature>
<feature type="transmembrane region" description="Helical" evidence="6">
    <location>
        <begin position="229"/>
        <end position="249"/>
    </location>
</feature>
<dbReference type="CDD" id="cd10428">
    <property type="entry name" value="LFG_like"/>
    <property type="match status" value="1"/>
</dbReference>
<comment type="caution">
    <text evidence="7">The sequence shown here is derived from an EMBL/GenBank/DDBJ whole genome shotgun (WGS) entry which is preliminary data.</text>
</comment>
<evidence type="ECO:0000313" key="8">
    <source>
        <dbReference type="Proteomes" id="UP001159427"/>
    </source>
</evidence>
<evidence type="ECO:0000256" key="2">
    <source>
        <dbReference type="ARBA" id="ARBA00022692"/>
    </source>
</evidence>
<evidence type="ECO:0000256" key="5">
    <source>
        <dbReference type="SAM" id="MobiDB-lite"/>
    </source>
</evidence>
<keyword evidence="3 6" id="KW-1133">Transmembrane helix</keyword>
<dbReference type="InterPro" id="IPR006214">
    <property type="entry name" value="Bax_inhibitor_1-related"/>
</dbReference>
<dbReference type="EMBL" id="CALNXI010001886">
    <property type="protein sequence ID" value="CAH3179027.1"/>
    <property type="molecule type" value="Genomic_DNA"/>
</dbReference>
<dbReference type="Proteomes" id="UP001159427">
    <property type="component" value="Unassembled WGS sequence"/>
</dbReference>